<feature type="region of interest" description="Disordered" evidence="3">
    <location>
        <begin position="3006"/>
        <end position="3062"/>
    </location>
</feature>
<feature type="region of interest" description="Disordered" evidence="3">
    <location>
        <begin position="2874"/>
        <end position="2906"/>
    </location>
</feature>
<feature type="compositionally biased region" description="Acidic residues" evidence="3">
    <location>
        <begin position="1333"/>
        <end position="1342"/>
    </location>
</feature>
<accession>A0A835WK69</accession>
<feature type="region of interest" description="Disordered" evidence="3">
    <location>
        <begin position="2445"/>
        <end position="2485"/>
    </location>
</feature>
<dbReference type="Proteomes" id="UP000613740">
    <property type="component" value="Unassembled WGS sequence"/>
</dbReference>
<feature type="coiled-coil region" evidence="2">
    <location>
        <begin position="278"/>
        <end position="305"/>
    </location>
</feature>
<feature type="region of interest" description="Disordered" evidence="3">
    <location>
        <begin position="2239"/>
        <end position="2314"/>
    </location>
</feature>
<feature type="region of interest" description="Disordered" evidence="3">
    <location>
        <begin position="2499"/>
        <end position="2553"/>
    </location>
</feature>
<dbReference type="PANTHER" id="PTHR18870:SF9">
    <property type="entry name" value="PROTEIN TAG-278-RELATED"/>
    <property type="match status" value="1"/>
</dbReference>
<feature type="region of interest" description="Disordered" evidence="3">
    <location>
        <begin position="377"/>
        <end position="509"/>
    </location>
</feature>
<feature type="compositionally biased region" description="Low complexity" evidence="3">
    <location>
        <begin position="2106"/>
        <end position="2115"/>
    </location>
</feature>
<feature type="region of interest" description="Disordered" evidence="3">
    <location>
        <begin position="1948"/>
        <end position="1983"/>
    </location>
</feature>
<feature type="region of interest" description="Disordered" evidence="3">
    <location>
        <begin position="2663"/>
        <end position="2703"/>
    </location>
</feature>
<feature type="compositionally biased region" description="Low complexity" evidence="3">
    <location>
        <begin position="2019"/>
        <end position="2034"/>
    </location>
</feature>
<feature type="compositionally biased region" description="Low complexity" evidence="3">
    <location>
        <begin position="2735"/>
        <end position="2750"/>
    </location>
</feature>
<feature type="compositionally biased region" description="Low complexity" evidence="3">
    <location>
        <begin position="1355"/>
        <end position="1378"/>
    </location>
</feature>
<feature type="region of interest" description="Disordered" evidence="3">
    <location>
        <begin position="1717"/>
        <end position="1862"/>
    </location>
</feature>
<name>A0A835WK69_9CHLO</name>
<feature type="region of interest" description="Disordered" evidence="3">
    <location>
        <begin position="2581"/>
        <end position="2651"/>
    </location>
</feature>
<evidence type="ECO:0000256" key="1">
    <source>
        <dbReference type="ARBA" id="ARBA00023054"/>
    </source>
</evidence>
<comment type="caution">
    <text evidence="4">The sequence shown here is derived from an EMBL/GenBank/DDBJ whole genome shotgun (WGS) entry which is preliminary data.</text>
</comment>
<dbReference type="Gene3D" id="1.20.1170.10">
    <property type="match status" value="1"/>
</dbReference>
<dbReference type="PANTHER" id="PTHR18870">
    <property type="entry name" value="PROTEIN TAG-278-RELATED"/>
    <property type="match status" value="1"/>
</dbReference>
<feature type="region of interest" description="Disordered" evidence="3">
    <location>
        <begin position="1610"/>
        <end position="1701"/>
    </location>
</feature>
<feature type="region of interest" description="Disordered" evidence="3">
    <location>
        <begin position="1117"/>
        <end position="1283"/>
    </location>
</feature>
<sequence>MDSSNGRMSGPAGVSTGESERVAMTPSLHRVASPSPIKAKKRETQKPRLDVTAASVGALKLPTELFQLATSRTLAASHGQADLVLSKALDGIQAAATRLEAERTRLVIQSQELQIWDMAREEELGLLKAENEQLEQQLLTISEKIGKGLGRDGVLESLQFALRKARGERDAEMREADTLFNQLQDAKAAEQELRELRDALTQALLGLEDDWSAVPLLLEEVRKMRARAASGALDPTQLNAADLTTLLRGLATMGKQGVQLQAELQTLRGEKTALATALDAAHAQLAELQADIERLRQQQQAAASTAGSPLQSALSGAAGPEAVAPAGAVAGVAADALVDKAALRSQVQDLNAKLAEYRSYLAENQQEIEQLQGEIQRLRASASGSSQQQQHHHHHHHRGDRSHHASHLVSGQPTVHLPPSQTSHQQQPHNRPHADGSAGAHKRSSSQPLPASQQSQHHLPPHALPQAVHGTPTRHHPSSSSPISTVNYASPPPHVALGNASAGSASPSQLHQQQVAADIAQKVAELQELALRVQQQAAEREAELAAAHTSEIAALRSALEVAQAAAQQELEAVRAALVTQHVQDRRQLEARLQAAADKQVQEREAALAAAHSAALMELNAQLTALAQQHVTALAEREAALAAQHAQALAATEARLGDLHVEAVGAQAAAAAQALQEQAARLEAKHEQQLQELEERSLAAAKRQAEELQQCLAQQHAEAAAQRDAEVRRRHAERLAEQAAQLARLHADQAAALGMQHAEALADREAELTRLHSEALAVREATLLAEAEKQWREREAELRKAFAAQVVEREARLAAAHEEQARAAAAELERLQAAVVEAAAREADLASRLGGAMQEAQAQAEQALRVQLEEVAAAAEAEAVARAAAAHNAVLTAEAEKHQSKLEALRSQLLAESEARQMAALDGLEQANTALQTRIVELESELAQLQQQVEEQSRVIGPDAAAQHAQELQAAVETVERRYVEVLARLGREHEQSAAESRAAAQLREADLDMLVERHGREAAEARREAAEAKRMAAERVGEMQDQLADLQALLDRERRAAGVAAAAAAERLDLMEAELGALRAREEALQREVVPLREEVRRCRWLVRDTQTDLSEMEQELARYKAAASPPISPGAPAATTAPGAAHSPRSPRMAPGSPTASSSSAATREPYQQHAQAQGRDSVPATPSVVGMDTALPAADPTSTSRSPTGAPEAAVGNSAGRQPRASPTAWADGEAVAWPSPQQPTTYRSQGGESSNPADASSRTSAFTPLPPPPPPPAGTPLFTQAQHGHTPVLSQGFQQQQQQRHWDPRASEQDLAAKLVRMLKAGSSAGAEDSFAEAEETEAEASPADSKRSSMRRPAAAPRRALLSEGGPSAAGGRLASAGGVRGFWSWATPQASSRSSAAAAQAGVDAAGAGRAVASTSGPPRPLRRMTADDISSGWDSSAAAMASLADWRSFHVVQRPLLAGPGAGPGAGAATALGSTDAAATAPSADAGERQLGVLNDEEWGDMRGASPLRPPTSRAAESVPATSPSRGAGQAEGSGSGSPVASVSTTSSYNSQTELCFVDEDEDDVEAQQRLLAAVLAESRRVSMAEGQLPGMPPPLPPALVEIQQRRLSSSGGAGEAAPLGRRALPGAAGPSEFRPFRSEGGYSQVTGRATARPDEEWDGDSSGKAEQRSQDYGQAARPSQIADGEDEEAFDMEATLSGPFAAMVIRQARGAGSTTTAVGTLDAVVDEAEDEQDNEHEKAEEANEEDDRAEEEDRFDDDGTGDKHYGGGGGDCGADDDGSVHDRDDSYRGSGHGHGPRPQHPAPEVEGNSQQEDDMEATLSGPFPVLPPGMLLHSSGATGDAAPRGMGGGAEGSAAAPAYGRAGSFDFVPGNRGGSLTRADDSGGAGSSGGGSHGPSPLGLTDIVPLAEEGEQEGPPAEGEEHGQALHSTAAGRRLLTELEHQGAASSGLSSPSYSRGGAADAFPPQYSASFAQPHTEDGADDVWRIWDGGVSAGGHDDGTGEGLRGGLMDEATGSSLASTSSPAAPSQRHHSNLGHHHPGAGAYADAGGGSHSPHAVSALSPVPAFSASPQPTQLDATPPQRMRSSDGVGSFRLSHAASPQSQQQQPPWYRSSVTVVPLMTPNPLYEDPGSASAHHLTHDDAPSMPSTPGSVSSPASGDSVTSPAPVAIGGRTGRTRVTGGSEDSEGDRAASSGAEEDVQAEAIGVEVDEGVPEAEHLSAAVVALPPLRVSGDHVAGDGTRQPSTDTGTPGRYSTATAGSPGSAGRLSRQRSGKRSIQGREAGSSSADRPARSGCASNGREAMDAAAVQGSSGAAAAPGDAAEARSLIATGASMSSSELRKRQRRRMGDFPSPLALSFALDSPAAASPHTGTSALSISAAHQSAASHATAAGAVGSTGSGQLSGTLQPQEPNPASPASLFDPLRQSWEFSCGVATPVSPGHRSRVQGHVVGHSSPASHHQPRNSASIAAAHSPPHPARGPMLPMFVLPTASAAPGSAAGAADARPASFGAGPEPSRPLSLSVGMPQASTPGAQLPPPAPLPTSAAEARARGREVLGRVMGRVASLQGLCAHLSPAASGAGTPLVTSAPGSATGTPRRSVSSWSGIPAPAAAQASISSTAGPAATETSASAASTAPPPPPAASVTTVTPEIIRKLLARHQQQQQQQQHPSIPSPHQQQQRHQTQSPPPQLLAPDDPDLVAGVMGALEDLRSDLFELEKLHQLARLQPPGAAAGAGAAGASRQASMPGAATPSGIAVMAGDRRGDGNSAAGVSVAPAASSAPRLQPVLSVGSPSPMTPAVFGSSTPVPAHTSITGLAAAAAVPPAATPGGNVDSALMSVLAQTVQSQLAGQLGALQAKIADLQHQNQTILQRGGSSPGSGASTAYATPTPHAPGGPAAAAAGGGSHIQQLLGLLTATSGAPVVPVAATPSATSVSTTARAPFSLMAVASAAASGVERGAAAAAAATAIPVGGTATAAGGTPVAPAWGGILVPPVEHAYAAEPPTPSMMPHSSPPGSQSAAYSGAASATPMPSAQAEGPPYAAGHTPGLSTPQPHSGAAPLGLSGAVLWANAPPITPAPAGLAPWASSATAVKGGFPSTGGSRSSGAPSTGAYSTPSPHHHTSMSVYPYVFGHGGPGSGPGDLDGAHGRGTVAWPGTGAGNDTFQAGMRPVLSAPPHQPYSPEELSQLPPGVQLFAPPQLRAAAVAVAHEQQHQRPWQMQSHTLGLGSEV</sequence>
<feature type="compositionally biased region" description="Low complexity" evidence="3">
    <location>
        <begin position="2665"/>
        <end position="2690"/>
    </location>
</feature>
<dbReference type="EMBL" id="JAEHOD010000015">
    <property type="protein sequence ID" value="KAG2449204.1"/>
    <property type="molecule type" value="Genomic_DNA"/>
</dbReference>
<feature type="compositionally biased region" description="Polar residues" evidence="3">
    <location>
        <begin position="3103"/>
        <end position="3117"/>
    </location>
</feature>
<feature type="compositionally biased region" description="Polar residues" evidence="3">
    <location>
        <begin position="2152"/>
        <end position="2170"/>
    </location>
</feature>
<feature type="region of interest" description="Disordered" evidence="3">
    <location>
        <begin position="3142"/>
        <end position="3170"/>
    </location>
</feature>
<feature type="compositionally biased region" description="Low complexity" evidence="3">
    <location>
        <begin position="1122"/>
        <end position="1142"/>
    </location>
</feature>
<feature type="compositionally biased region" description="Low complexity" evidence="3">
    <location>
        <begin position="1543"/>
        <end position="1554"/>
    </location>
</feature>
<organism evidence="4 5">
    <name type="scientific">Chlamydomonas schloesseri</name>
    <dbReference type="NCBI Taxonomy" id="2026947"/>
    <lineage>
        <taxon>Eukaryota</taxon>
        <taxon>Viridiplantae</taxon>
        <taxon>Chlorophyta</taxon>
        <taxon>core chlorophytes</taxon>
        <taxon>Chlorophyceae</taxon>
        <taxon>CS clade</taxon>
        <taxon>Chlamydomonadales</taxon>
        <taxon>Chlamydomonadaceae</taxon>
        <taxon>Chlamydomonas</taxon>
    </lineage>
</organism>
<keyword evidence="5" id="KW-1185">Reference proteome</keyword>
<evidence type="ECO:0000313" key="4">
    <source>
        <dbReference type="EMBL" id="KAG2449204.1"/>
    </source>
</evidence>
<evidence type="ECO:0000256" key="2">
    <source>
        <dbReference type="SAM" id="Coils"/>
    </source>
</evidence>
<feature type="coiled-coil region" evidence="2">
    <location>
        <begin position="176"/>
        <end position="210"/>
    </location>
</feature>
<feature type="coiled-coil region" evidence="2">
    <location>
        <begin position="813"/>
        <end position="984"/>
    </location>
</feature>
<feature type="compositionally biased region" description="Low complexity" evidence="3">
    <location>
        <begin position="3012"/>
        <end position="3032"/>
    </location>
</feature>
<feature type="compositionally biased region" description="Acidic residues" evidence="3">
    <location>
        <begin position="1749"/>
        <end position="1766"/>
    </location>
</feature>
<dbReference type="OrthoDB" id="552838at2759"/>
<feature type="region of interest" description="Disordered" evidence="3">
    <location>
        <begin position="3098"/>
        <end position="3123"/>
    </location>
</feature>
<feature type="compositionally biased region" description="Low complexity" evidence="3">
    <location>
        <begin position="1151"/>
        <end position="1164"/>
    </location>
</feature>
<proteinExistence type="predicted"/>
<feature type="compositionally biased region" description="Low complexity" evidence="3">
    <location>
        <begin position="418"/>
        <end position="429"/>
    </location>
</feature>
<keyword evidence="1 2" id="KW-0175">Coiled coil</keyword>
<reference evidence="4" key="1">
    <citation type="journal article" date="2020" name="bioRxiv">
        <title>Comparative genomics of Chlamydomonas.</title>
        <authorList>
            <person name="Craig R.J."/>
            <person name="Hasan A.R."/>
            <person name="Ness R.W."/>
            <person name="Keightley P.D."/>
        </authorList>
    </citation>
    <scope>NUCLEOTIDE SEQUENCE</scope>
    <source>
        <strain evidence="4">CCAP 11/173</strain>
    </source>
</reference>
<feature type="region of interest" description="Disordered" evidence="3">
    <location>
        <begin position="2128"/>
        <end position="2205"/>
    </location>
</feature>
<feature type="compositionally biased region" description="Low complexity" evidence="3">
    <location>
        <begin position="2883"/>
        <end position="2905"/>
    </location>
</feature>
<feature type="coiled-coil region" evidence="2">
    <location>
        <begin position="578"/>
        <end position="628"/>
    </location>
</feature>
<feature type="region of interest" description="Disordered" evidence="3">
    <location>
        <begin position="1500"/>
        <end position="1556"/>
    </location>
</feature>
<feature type="compositionally biased region" description="Acidic residues" evidence="3">
    <location>
        <begin position="1731"/>
        <end position="1741"/>
    </location>
</feature>
<feature type="compositionally biased region" description="Low complexity" evidence="3">
    <location>
        <begin position="2610"/>
        <end position="2640"/>
    </location>
</feature>
<feature type="compositionally biased region" description="Basic residues" evidence="3">
    <location>
        <begin position="2035"/>
        <end position="2046"/>
    </location>
</feature>
<feature type="region of interest" description="Disordered" evidence="3">
    <location>
        <begin position="1"/>
        <end position="48"/>
    </location>
</feature>
<feature type="region of interest" description="Disordered" evidence="3">
    <location>
        <begin position="2396"/>
        <end position="2427"/>
    </location>
</feature>
<feature type="compositionally biased region" description="Low complexity" evidence="3">
    <location>
        <begin position="377"/>
        <end position="389"/>
    </location>
</feature>
<feature type="region of interest" description="Disordered" evidence="3">
    <location>
        <begin position="2735"/>
        <end position="2776"/>
    </location>
</feature>
<feature type="compositionally biased region" description="Pro residues" evidence="3">
    <location>
        <begin position="1267"/>
        <end position="1277"/>
    </location>
</feature>
<feature type="region of interest" description="Disordered" evidence="3">
    <location>
        <begin position="1328"/>
        <end position="1378"/>
    </location>
</feature>
<feature type="compositionally biased region" description="Polar residues" evidence="3">
    <location>
        <begin position="1241"/>
        <end position="1263"/>
    </location>
</feature>
<feature type="compositionally biased region" description="Basic residues" evidence="3">
    <location>
        <begin position="390"/>
        <end position="406"/>
    </location>
</feature>
<evidence type="ECO:0000256" key="3">
    <source>
        <dbReference type="SAM" id="MobiDB-lite"/>
    </source>
</evidence>
<feature type="compositionally biased region" description="Gly residues" evidence="3">
    <location>
        <begin position="1890"/>
        <end position="1900"/>
    </location>
</feature>
<feature type="compositionally biased region" description="Low complexity" evidence="3">
    <location>
        <begin position="445"/>
        <end position="456"/>
    </location>
</feature>
<feature type="region of interest" description="Disordered" evidence="3">
    <location>
        <begin position="1877"/>
        <end position="1908"/>
    </location>
</feature>
<evidence type="ECO:0000313" key="5">
    <source>
        <dbReference type="Proteomes" id="UP000613740"/>
    </source>
</evidence>
<protein>
    <submittedName>
        <fullName evidence="4">Uncharacterized protein</fullName>
    </submittedName>
</protein>
<feature type="compositionally biased region" description="Polar residues" evidence="3">
    <location>
        <begin position="2590"/>
        <end position="2609"/>
    </location>
</feature>
<feature type="coiled-coil region" evidence="2">
    <location>
        <begin position="516"/>
        <end position="543"/>
    </location>
</feature>
<feature type="compositionally biased region" description="Low complexity" evidence="3">
    <location>
        <begin position="1950"/>
        <end position="1965"/>
    </location>
</feature>
<gene>
    <name evidence="4" type="ORF">HYH02_005951</name>
</gene>
<feature type="compositionally biased region" description="Basic and acidic residues" evidence="3">
    <location>
        <begin position="1785"/>
        <end position="1794"/>
    </location>
</feature>
<feature type="compositionally biased region" description="Low complexity" evidence="3">
    <location>
        <begin position="2499"/>
        <end position="2518"/>
    </location>
</feature>
<feature type="region of interest" description="Disordered" evidence="3">
    <location>
        <begin position="1998"/>
        <end position="2116"/>
    </location>
</feature>
<feature type="coiled-coil region" evidence="2">
    <location>
        <begin position="664"/>
        <end position="717"/>
    </location>
</feature>
<feature type="compositionally biased region" description="Polar residues" evidence="3">
    <location>
        <begin position="2248"/>
        <end position="2267"/>
    </location>
</feature>
<feature type="compositionally biased region" description="Low complexity" evidence="3">
    <location>
        <begin position="2396"/>
        <end position="2414"/>
    </location>
</feature>